<keyword evidence="1" id="KW-0472">Membrane</keyword>
<gene>
    <name evidence="2" type="ORF">E1B00_15150</name>
</gene>
<feature type="transmembrane region" description="Helical" evidence="1">
    <location>
        <begin position="169"/>
        <end position="190"/>
    </location>
</feature>
<feature type="transmembrane region" description="Helical" evidence="1">
    <location>
        <begin position="219"/>
        <end position="251"/>
    </location>
</feature>
<organism evidence="2 3">
    <name type="scientific">Arenimonas terrae</name>
    <dbReference type="NCBI Taxonomy" id="2546226"/>
    <lineage>
        <taxon>Bacteria</taxon>
        <taxon>Pseudomonadati</taxon>
        <taxon>Pseudomonadota</taxon>
        <taxon>Gammaproteobacteria</taxon>
        <taxon>Lysobacterales</taxon>
        <taxon>Lysobacteraceae</taxon>
        <taxon>Arenimonas</taxon>
    </lineage>
</organism>
<evidence type="ECO:0000256" key="1">
    <source>
        <dbReference type="SAM" id="Phobius"/>
    </source>
</evidence>
<proteinExistence type="predicted"/>
<evidence type="ECO:0000313" key="2">
    <source>
        <dbReference type="EMBL" id="TNJ32730.1"/>
    </source>
</evidence>
<keyword evidence="3" id="KW-1185">Reference proteome</keyword>
<keyword evidence="1" id="KW-1133">Transmembrane helix</keyword>
<dbReference type="Proteomes" id="UP000305760">
    <property type="component" value="Unassembled WGS sequence"/>
</dbReference>
<accession>A0A5C4RNL4</accession>
<dbReference type="EMBL" id="SMDR01000005">
    <property type="protein sequence ID" value="TNJ32730.1"/>
    <property type="molecule type" value="Genomic_DNA"/>
</dbReference>
<keyword evidence="1" id="KW-0812">Transmembrane</keyword>
<reference evidence="2 3" key="1">
    <citation type="submission" date="2019-03" db="EMBL/GenBank/DDBJ databases">
        <title>Arenimonas daejeonensis sp. nov., isolated from compost.</title>
        <authorList>
            <person name="Jeon C.O."/>
        </authorList>
    </citation>
    <scope>NUCLEOTIDE SEQUENCE [LARGE SCALE GENOMIC DNA]</scope>
    <source>
        <strain evidence="2 3">R29</strain>
    </source>
</reference>
<sequence>MTAKTVSMGAPFRWLMKSLDIGRRQPGALFGGFLLLLLVGLIPSLVQMGVQLGLNPSPPVMLAVYAVVMLAGLVLMPPLMAGGLRLIHACETGQPARATDVFAVFGDRPAALRVILTAVLLMVIYLAVFVGLILMPGGNYFGELMQVAMTTPPGEQPDMSALPPVPSGLLLWLLLAMFAVVVVGNGYMLAMVQAALGGRGPVGATGDGFLATFKNLLPLLGFVIVATIVGFVVMMIVAVVLVLVVGLLAALSPVLGVAIAIPVYLAIVLVFYVVSFAFYYHAWREIFGEPVAPQSADAIAA</sequence>
<name>A0A5C4RNL4_9GAMM</name>
<dbReference type="AlphaFoldDB" id="A0A5C4RNL4"/>
<feature type="transmembrane region" description="Helical" evidence="1">
    <location>
        <begin position="114"/>
        <end position="135"/>
    </location>
</feature>
<evidence type="ECO:0000313" key="3">
    <source>
        <dbReference type="Proteomes" id="UP000305760"/>
    </source>
</evidence>
<dbReference type="OrthoDB" id="5946179at2"/>
<feature type="transmembrane region" description="Helical" evidence="1">
    <location>
        <begin position="58"/>
        <end position="76"/>
    </location>
</feature>
<comment type="caution">
    <text evidence="2">The sequence shown here is derived from an EMBL/GenBank/DDBJ whole genome shotgun (WGS) entry which is preliminary data.</text>
</comment>
<protein>
    <submittedName>
        <fullName evidence="2">Uncharacterized protein</fullName>
    </submittedName>
</protein>
<dbReference type="RefSeq" id="WP_139450349.1">
    <property type="nucleotide sequence ID" value="NZ_SMDR01000005.1"/>
</dbReference>
<feature type="transmembrane region" description="Helical" evidence="1">
    <location>
        <begin position="257"/>
        <end position="280"/>
    </location>
</feature>